<comment type="caution">
    <text evidence="2">The sequence shown here is derived from an EMBL/GenBank/DDBJ whole genome shotgun (WGS) entry which is preliminary data.</text>
</comment>
<dbReference type="CDD" id="cd14688">
    <property type="entry name" value="bZIP_YAP"/>
    <property type="match status" value="1"/>
</dbReference>
<evidence type="ECO:0000313" key="3">
    <source>
        <dbReference type="Proteomes" id="UP000234275"/>
    </source>
</evidence>
<sequence length="316" mass="36681">MSTNTEPVWDSSVIRLEHMPPQAKIWQSSDDWTGVIDRKQRRKLQNRQNQRAYRRRRKHDEPDLPSQIPSSAVMLVQSFDLPTPQPSPQSIQDPHPDAEYNNDQIQCHHAPRHALSMRRTFNAILQQAYMDRSPRLEHLIGLSRLNVHRAINENITALGMTPSWMISDAAISIFNVLQPGPWGHDHEHTIPDSLRPTEVQRTVPHHPWLDFFPFPNMRDRLILAQDVIDEDDLCHDLMAFWDTRNTQATLLVWGQPWEPRNWEVTEGFARKWGWLLLGSPEALVASDSWRRRRGERGLAWREILGVSTTTSTSTST</sequence>
<organism evidence="2 3">
    <name type="scientific">Aspergillus steynii IBT 23096</name>
    <dbReference type="NCBI Taxonomy" id="1392250"/>
    <lineage>
        <taxon>Eukaryota</taxon>
        <taxon>Fungi</taxon>
        <taxon>Dikarya</taxon>
        <taxon>Ascomycota</taxon>
        <taxon>Pezizomycotina</taxon>
        <taxon>Eurotiomycetes</taxon>
        <taxon>Eurotiomycetidae</taxon>
        <taxon>Eurotiales</taxon>
        <taxon>Aspergillaceae</taxon>
        <taxon>Aspergillus</taxon>
        <taxon>Aspergillus subgen. Circumdati</taxon>
    </lineage>
</organism>
<dbReference type="VEuPathDB" id="FungiDB:P170DRAFT_401977"/>
<reference evidence="2 3" key="1">
    <citation type="submission" date="2016-12" db="EMBL/GenBank/DDBJ databases">
        <title>The genomes of Aspergillus section Nigri reveals drivers in fungal speciation.</title>
        <authorList>
            <consortium name="DOE Joint Genome Institute"/>
            <person name="Vesth T.C."/>
            <person name="Nybo J."/>
            <person name="Theobald S."/>
            <person name="Brandl J."/>
            <person name="Frisvad J.C."/>
            <person name="Nielsen K.F."/>
            <person name="Lyhne E.K."/>
            <person name="Kogle M.E."/>
            <person name="Kuo A."/>
            <person name="Riley R."/>
            <person name="Clum A."/>
            <person name="Nolan M."/>
            <person name="Lipzen A."/>
            <person name="Salamov A."/>
            <person name="Henrissat B."/>
            <person name="Wiebenga A."/>
            <person name="De Vries R.P."/>
            <person name="Grigoriev I.V."/>
            <person name="Mortensen U.H."/>
            <person name="Andersen M.R."/>
            <person name="Baker S.E."/>
        </authorList>
    </citation>
    <scope>NUCLEOTIDE SEQUENCE [LARGE SCALE GENOMIC DNA]</scope>
    <source>
        <strain evidence="2 3">IBT 23096</strain>
    </source>
</reference>
<dbReference type="AlphaFoldDB" id="A0A2I2GH00"/>
<gene>
    <name evidence="2" type="ORF">P170DRAFT_401977</name>
</gene>
<proteinExistence type="predicted"/>
<dbReference type="PANTHER" id="PTHR38116">
    <property type="entry name" value="CHROMOSOME 7, WHOLE GENOME SHOTGUN SEQUENCE"/>
    <property type="match status" value="1"/>
</dbReference>
<dbReference type="OrthoDB" id="2245989at2759"/>
<dbReference type="InterPro" id="IPR021833">
    <property type="entry name" value="DUF3425"/>
</dbReference>
<feature type="region of interest" description="Disordered" evidence="1">
    <location>
        <begin position="37"/>
        <end position="68"/>
    </location>
</feature>
<dbReference type="PANTHER" id="PTHR38116:SF1">
    <property type="entry name" value="BZIP DOMAIN-CONTAINING PROTEIN"/>
    <property type="match status" value="1"/>
</dbReference>
<protein>
    <recommendedName>
        <fullName evidence="4">BZIP domain-containing protein</fullName>
    </recommendedName>
</protein>
<dbReference type="STRING" id="1392250.A0A2I2GH00"/>
<dbReference type="EMBL" id="MSFO01000002">
    <property type="protein sequence ID" value="PLB52107.1"/>
    <property type="molecule type" value="Genomic_DNA"/>
</dbReference>
<dbReference type="GeneID" id="36554097"/>
<dbReference type="RefSeq" id="XP_024707409.1">
    <property type="nucleotide sequence ID" value="XM_024846398.1"/>
</dbReference>
<evidence type="ECO:0000313" key="2">
    <source>
        <dbReference type="EMBL" id="PLB52107.1"/>
    </source>
</evidence>
<name>A0A2I2GH00_9EURO</name>
<dbReference type="Pfam" id="PF11905">
    <property type="entry name" value="DUF3425"/>
    <property type="match status" value="1"/>
</dbReference>
<evidence type="ECO:0008006" key="4">
    <source>
        <dbReference type="Google" id="ProtNLM"/>
    </source>
</evidence>
<dbReference type="Proteomes" id="UP000234275">
    <property type="component" value="Unassembled WGS sequence"/>
</dbReference>
<evidence type="ECO:0000256" key="1">
    <source>
        <dbReference type="SAM" id="MobiDB-lite"/>
    </source>
</evidence>
<accession>A0A2I2GH00</accession>
<keyword evidence="3" id="KW-1185">Reference proteome</keyword>